<comment type="caution">
    <text evidence="1">The sequence shown here is derived from an EMBL/GenBank/DDBJ whole genome shotgun (WGS) entry which is preliminary data.</text>
</comment>
<evidence type="ECO:0000313" key="1">
    <source>
        <dbReference type="EMBL" id="MCB6182213.1"/>
    </source>
</evidence>
<evidence type="ECO:0000313" key="2">
    <source>
        <dbReference type="Proteomes" id="UP001165395"/>
    </source>
</evidence>
<dbReference type="Proteomes" id="UP001165395">
    <property type="component" value="Unassembled WGS sequence"/>
</dbReference>
<dbReference type="EMBL" id="JAJBZT010000001">
    <property type="protein sequence ID" value="MCB6182213.1"/>
    <property type="molecule type" value="Genomic_DNA"/>
</dbReference>
<protein>
    <submittedName>
        <fullName evidence="1">Uncharacterized protein</fullName>
    </submittedName>
</protein>
<name>A0ABS8D1Y8_9NEIS</name>
<organism evidence="1 2">
    <name type="scientific">Leeia speluncae</name>
    <dbReference type="NCBI Taxonomy" id="2884804"/>
    <lineage>
        <taxon>Bacteria</taxon>
        <taxon>Pseudomonadati</taxon>
        <taxon>Pseudomonadota</taxon>
        <taxon>Betaproteobacteria</taxon>
        <taxon>Neisseriales</taxon>
        <taxon>Leeiaceae</taxon>
        <taxon>Leeia</taxon>
    </lineage>
</organism>
<reference evidence="1" key="1">
    <citation type="submission" date="2021-10" db="EMBL/GenBank/DDBJ databases">
        <title>The complete genome sequence of Leeia sp. TBRC 13508.</title>
        <authorList>
            <person name="Charoenyingcharoen P."/>
            <person name="Yukphan P."/>
        </authorList>
    </citation>
    <scope>NUCLEOTIDE SEQUENCE</scope>
    <source>
        <strain evidence="1">TBRC 13508</strain>
    </source>
</reference>
<dbReference type="RefSeq" id="WP_227177733.1">
    <property type="nucleotide sequence ID" value="NZ_JAJBZT010000001.1"/>
</dbReference>
<gene>
    <name evidence="1" type="ORF">LIN78_01410</name>
</gene>
<accession>A0ABS8D1Y8</accession>
<proteinExistence type="predicted"/>
<sequence>MQAYEYMIEMWRDGLVTEAVFSEWLAAYLKVNEANAPLLKHLQITLNEHGHFNGPLLSKALADFAIQPVSFFDRLAIQMYCVPSDAIENELLAWIIQHAGDASCPPDIRSAALRAEHYWLDNLDRHKAILEIQSALANHQLHLKAKLAVMKEALGAGIAFDQREAVFREPMQTKECLSHRIGWEG</sequence>
<keyword evidence="2" id="KW-1185">Reference proteome</keyword>